<dbReference type="AlphaFoldDB" id="A0A347UB28"/>
<accession>A0A347UB28</accession>
<keyword evidence="4" id="KW-1185">Reference proteome</keyword>
<dbReference type="Pfam" id="PF08378">
    <property type="entry name" value="NERD"/>
    <property type="match status" value="1"/>
</dbReference>
<dbReference type="KEGG" id="aell:AELL_2439"/>
<gene>
    <name evidence="2" type="ORF">AELL_2439</name>
    <name evidence="3" type="ORF">CP962_12630</name>
</gene>
<evidence type="ECO:0000313" key="4">
    <source>
        <dbReference type="Proteomes" id="UP000262582"/>
    </source>
</evidence>
<dbReference type="Proteomes" id="UP000290588">
    <property type="component" value="Unassembled WGS sequence"/>
</dbReference>
<reference evidence="3 5" key="1">
    <citation type="submission" date="2017-09" db="EMBL/GenBank/DDBJ databases">
        <title>Genomics of the genus Arcobacter.</title>
        <authorList>
            <person name="Perez-Cataluna A."/>
            <person name="Figueras M.J."/>
            <person name="Salas-Masso N."/>
        </authorList>
    </citation>
    <scope>NUCLEOTIDE SEQUENCE [LARGE SCALE GENOMIC DNA]</scope>
    <source>
        <strain evidence="3 5">CECT 7837</strain>
    </source>
</reference>
<protein>
    <recommendedName>
        <fullName evidence="1">NERD domain-containing protein</fullName>
    </recommendedName>
</protein>
<proteinExistence type="predicted"/>
<evidence type="ECO:0000313" key="2">
    <source>
        <dbReference type="EMBL" id="AXX96056.1"/>
    </source>
</evidence>
<evidence type="ECO:0000259" key="1">
    <source>
        <dbReference type="PROSITE" id="PS50965"/>
    </source>
</evidence>
<name>A0A347UB28_9BACT</name>
<dbReference type="Proteomes" id="UP000262582">
    <property type="component" value="Chromosome"/>
</dbReference>
<dbReference type="EMBL" id="CP032097">
    <property type="protein sequence ID" value="AXX96056.1"/>
    <property type="molecule type" value="Genomic_DNA"/>
</dbReference>
<dbReference type="PROSITE" id="PS50965">
    <property type="entry name" value="NERD"/>
    <property type="match status" value="1"/>
</dbReference>
<dbReference type="EMBL" id="NXIG01000016">
    <property type="protein sequence ID" value="RXI28922.1"/>
    <property type="molecule type" value="Genomic_DNA"/>
</dbReference>
<evidence type="ECO:0000313" key="5">
    <source>
        <dbReference type="Proteomes" id="UP000290588"/>
    </source>
</evidence>
<dbReference type="OrthoDB" id="5500241at2"/>
<sequence>MTLKNIDEHKEKQITILKNLLNLSQNENQKILIKKELSKLETGLKGEKDTAYFIDFKLNDSDNYVVLHDLRFETEKFSAQIDHLLINKAIGIILVETKHTKAKVTINDDGTMLYDYGNGKSFNQANPLEQSKRHEQILHEILEKYNMKMHIESYVVFLPDVVITNKELPKYFYRADSFYDSIVTNFQRSPMKILGAISKLITNTMLTTREIENIGNILIKEHKPVNIDYEKKYPISNSKNDLENEKVITIQNEELNDIEILCKKNNIDISTFKEIKHADKYMGKPMVSFICKKCETTQKKGFKTFTETKVLCKVCEC</sequence>
<evidence type="ECO:0000313" key="3">
    <source>
        <dbReference type="EMBL" id="RXI28922.1"/>
    </source>
</evidence>
<dbReference type="InterPro" id="IPR011528">
    <property type="entry name" value="NERD"/>
</dbReference>
<reference evidence="2 4" key="2">
    <citation type="submission" date="2018-08" db="EMBL/GenBank/DDBJ databases">
        <title>Complete genome of the Arcobacter ellisii type strain LMG 26155.</title>
        <authorList>
            <person name="Miller W.G."/>
            <person name="Yee E."/>
            <person name="Bono J.L."/>
        </authorList>
    </citation>
    <scope>NUCLEOTIDE SEQUENCE [LARGE SCALE GENOMIC DNA]</scope>
    <source>
        <strain evidence="2 4">LMG 26155</strain>
    </source>
</reference>
<feature type="domain" description="NERD" evidence="1">
    <location>
        <begin position="42"/>
        <end position="161"/>
    </location>
</feature>
<organism evidence="3 5">
    <name type="scientific">Arcobacter ellisii</name>
    <dbReference type="NCBI Taxonomy" id="913109"/>
    <lineage>
        <taxon>Bacteria</taxon>
        <taxon>Pseudomonadati</taxon>
        <taxon>Campylobacterota</taxon>
        <taxon>Epsilonproteobacteria</taxon>
        <taxon>Campylobacterales</taxon>
        <taxon>Arcobacteraceae</taxon>
        <taxon>Arcobacter</taxon>
    </lineage>
</organism>
<dbReference type="RefSeq" id="WP_118918206.1">
    <property type="nucleotide sequence ID" value="NZ_CP032097.1"/>
</dbReference>